<proteinExistence type="predicted"/>
<dbReference type="AlphaFoldDB" id="A0A316YKU2"/>
<dbReference type="STRING" id="215250.A0A316YKU2"/>
<keyword evidence="3" id="KW-0830">Ubiquinone</keyword>
<sequence length="337" mass="36165">MSLAKSIGSALSRTLDSARQSLASSMRMEVSPPTASATDSRLLLYPLRSSQDLSQVARGCDADIGGLSSCRLDLDESGSTSAARFWGTLSSELPRGAKIERSGYAGFRNRSRPTLFSSMTWDTTMHPFLSLRVRNRLAATAPPSSSSAATAVGAGSGGLRSVLAASNQDRTDSYSRAVHALGLDRKPSPPGPKFFVNVQTDGPVTSDLFQHRLWLDEAKGDEWQDVVIPLDDFVLTNTGQVAPVQISMMREKIRTVGISVVLENPPLGNLASRPAQGEGQKKDQVPGALKQAQKEGEWVLDGDLEASLETLRGSKRGASYNFDLGIERIEAISEEAL</sequence>
<dbReference type="GO" id="GO:0051082">
    <property type="term" value="F:unfolded protein binding"/>
    <property type="evidence" value="ECO:0007669"/>
    <property type="project" value="TreeGrafter"/>
</dbReference>
<evidence type="ECO:0000259" key="2">
    <source>
        <dbReference type="Pfam" id="PF08547"/>
    </source>
</evidence>
<dbReference type="InParanoid" id="A0A316YKU2"/>
<dbReference type="PANTHER" id="PTHR13194">
    <property type="entry name" value="COMPLEX I INTERMEDIATE-ASSOCIATED PROTEIN 30"/>
    <property type="match status" value="1"/>
</dbReference>
<dbReference type="GO" id="GO:0010257">
    <property type="term" value="P:NADH dehydrogenase complex assembly"/>
    <property type="evidence" value="ECO:0007669"/>
    <property type="project" value="TreeGrafter"/>
</dbReference>
<dbReference type="PANTHER" id="PTHR13194:SF18">
    <property type="entry name" value="COMPLEX I INTERMEDIATE-ASSOCIATED PROTEIN 30, MITOCHONDRIAL"/>
    <property type="match status" value="1"/>
</dbReference>
<feature type="domain" description="NADH:ubiquinone oxidoreductase intermediate-associated protein 30" evidence="2">
    <location>
        <begin position="190"/>
        <end position="261"/>
    </location>
</feature>
<dbReference type="Proteomes" id="UP000245768">
    <property type="component" value="Unassembled WGS sequence"/>
</dbReference>
<gene>
    <name evidence="3" type="ORF">FA10DRAFT_266387</name>
</gene>
<evidence type="ECO:0000313" key="4">
    <source>
        <dbReference type="Proteomes" id="UP000245768"/>
    </source>
</evidence>
<dbReference type="GO" id="GO:0006120">
    <property type="term" value="P:mitochondrial electron transport, NADH to ubiquinone"/>
    <property type="evidence" value="ECO:0007669"/>
    <property type="project" value="TreeGrafter"/>
</dbReference>
<feature type="region of interest" description="Disordered" evidence="1">
    <location>
        <begin position="269"/>
        <end position="290"/>
    </location>
</feature>
<dbReference type="EMBL" id="KZ819636">
    <property type="protein sequence ID" value="PWN89841.1"/>
    <property type="molecule type" value="Genomic_DNA"/>
</dbReference>
<dbReference type="RefSeq" id="XP_025377039.1">
    <property type="nucleotide sequence ID" value="XM_025521471.1"/>
</dbReference>
<reference evidence="3 4" key="1">
    <citation type="journal article" date="2018" name="Mol. Biol. Evol.">
        <title>Broad Genomic Sampling Reveals a Smut Pathogenic Ancestry of the Fungal Clade Ustilaginomycotina.</title>
        <authorList>
            <person name="Kijpornyongpan T."/>
            <person name="Mondo S.J."/>
            <person name="Barry K."/>
            <person name="Sandor L."/>
            <person name="Lee J."/>
            <person name="Lipzen A."/>
            <person name="Pangilinan J."/>
            <person name="LaButti K."/>
            <person name="Hainaut M."/>
            <person name="Henrissat B."/>
            <person name="Grigoriev I.V."/>
            <person name="Spatafora J.W."/>
            <person name="Aime M.C."/>
        </authorList>
    </citation>
    <scope>NUCLEOTIDE SEQUENCE [LARGE SCALE GENOMIC DNA]</scope>
    <source>
        <strain evidence="3 4">MCA 4198</strain>
    </source>
</reference>
<dbReference type="GeneID" id="37043387"/>
<dbReference type="OrthoDB" id="42561at2759"/>
<dbReference type="GO" id="GO:0005739">
    <property type="term" value="C:mitochondrion"/>
    <property type="evidence" value="ECO:0007669"/>
    <property type="project" value="TreeGrafter"/>
</dbReference>
<name>A0A316YKU2_9BASI</name>
<keyword evidence="4" id="KW-1185">Reference proteome</keyword>
<evidence type="ECO:0000256" key="1">
    <source>
        <dbReference type="SAM" id="MobiDB-lite"/>
    </source>
</evidence>
<evidence type="ECO:0000313" key="3">
    <source>
        <dbReference type="EMBL" id="PWN89841.1"/>
    </source>
</evidence>
<accession>A0A316YKU2</accession>
<dbReference type="InterPro" id="IPR039131">
    <property type="entry name" value="NDUFAF1"/>
</dbReference>
<dbReference type="Pfam" id="PF08547">
    <property type="entry name" value="CIA30"/>
    <property type="match status" value="2"/>
</dbReference>
<feature type="domain" description="NADH:ubiquinone oxidoreductase intermediate-associated protein 30" evidence="2">
    <location>
        <begin position="48"/>
        <end position="134"/>
    </location>
</feature>
<organism evidence="3 4">
    <name type="scientific">Acaromyces ingoldii</name>
    <dbReference type="NCBI Taxonomy" id="215250"/>
    <lineage>
        <taxon>Eukaryota</taxon>
        <taxon>Fungi</taxon>
        <taxon>Dikarya</taxon>
        <taxon>Basidiomycota</taxon>
        <taxon>Ustilaginomycotina</taxon>
        <taxon>Exobasidiomycetes</taxon>
        <taxon>Exobasidiales</taxon>
        <taxon>Cryptobasidiaceae</taxon>
        <taxon>Acaromyces</taxon>
    </lineage>
</organism>
<protein>
    <submittedName>
        <fullName evidence="3">NADH:ubiquinone oxidoreductase complex I intermediate-associated protein 30</fullName>
    </submittedName>
</protein>
<dbReference type="InterPro" id="IPR013857">
    <property type="entry name" value="NADH-UbQ_OxRdtase-assoc_prot30"/>
</dbReference>